<dbReference type="InterPro" id="IPR051329">
    <property type="entry name" value="NIR_SIR_4Fe-4S"/>
</dbReference>
<dbReference type="GO" id="GO:0051539">
    <property type="term" value="F:4 iron, 4 sulfur cluster binding"/>
    <property type="evidence" value="ECO:0007669"/>
    <property type="project" value="UniProtKB-KW"/>
</dbReference>
<dbReference type="OrthoDB" id="7459360at2"/>
<dbReference type="PANTHER" id="PTHR32439:SF9">
    <property type="entry name" value="BLR3264 PROTEIN"/>
    <property type="match status" value="1"/>
</dbReference>
<dbReference type="SUPFAM" id="SSF56014">
    <property type="entry name" value="Nitrite and sulphite reductase 4Fe-4S domain-like"/>
    <property type="match status" value="1"/>
</dbReference>
<dbReference type="PANTHER" id="PTHR32439">
    <property type="entry name" value="FERREDOXIN--NITRITE REDUCTASE, CHLOROPLASTIC"/>
    <property type="match status" value="1"/>
</dbReference>
<dbReference type="Proteomes" id="UP000184248">
    <property type="component" value="Unassembled WGS sequence"/>
</dbReference>
<name>A0A1M6Y6M4_9GAMM</name>
<evidence type="ECO:0000259" key="7">
    <source>
        <dbReference type="Pfam" id="PF03460"/>
    </source>
</evidence>
<proteinExistence type="predicted"/>
<dbReference type="InterPro" id="IPR045854">
    <property type="entry name" value="NO2/SO3_Rdtase_4Fe4S_sf"/>
</dbReference>
<dbReference type="Gene3D" id="3.30.413.10">
    <property type="entry name" value="Sulfite Reductase Hemoprotein, domain 1"/>
    <property type="match status" value="1"/>
</dbReference>
<evidence type="ECO:0000256" key="4">
    <source>
        <dbReference type="ARBA" id="ARBA00023002"/>
    </source>
</evidence>
<dbReference type="Gene3D" id="3.90.480.20">
    <property type="match status" value="1"/>
</dbReference>
<keyword evidence="3" id="KW-0479">Metal-binding</keyword>
<evidence type="ECO:0000256" key="3">
    <source>
        <dbReference type="ARBA" id="ARBA00022723"/>
    </source>
</evidence>
<dbReference type="SUPFAM" id="SSF55124">
    <property type="entry name" value="Nitrite/Sulfite reductase N-terminal domain-like"/>
    <property type="match status" value="1"/>
</dbReference>
<gene>
    <name evidence="8" type="ORF">SAMN05192556_10871</name>
</gene>
<reference evidence="9" key="1">
    <citation type="submission" date="2016-11" db="EMBL/GenBank/DDBJ databases">
        <authorList>
            <person name="Varghese N."/>
            <person name="Submissions S."/>
        </authorList>
    </citation>
    <scope>NUCLEOTIDE SEQUENCE [LARGE SCALE GENOMIC DNA]</scope>
    <source>
        <strain evidence="9">ALO Sharm</strain>
    </source>
</reference>
<dbReference type="GO" id="GO:0016491">
    <property type="term" value="F:oxidoreductase activity"/>
    <property type="evidence" value="ECO:0007669"/>
    <property type="project" value="UniProtKB-KW"/>
</dbReference>
<protein>
    <submittedName>
        <fullName evidence="8">Precorrin-3B synthase</fullName>
    </submittedName>
</protein>
<dbReference type="GO" id="GO:0046872">
    <property type="term" value="F:metal ion binding"/>
    <property type="evidence" value="ECO:0007669"/>
    <property type="project" value="UniProtKB-KW"/>
</dbReference>
<keyword evidence="9" id="KW-1185">Reference proteome</keyword>
<dbReference type="InterPro" id="IPR036136">
    <property type="entry name" value="Nit/Sulf_reduc_fer-like_dom_sf"/>
</dbReference>
<evidence type="ECO:0000313" key="9">
    <source>
        <dbReference type="Proteomes" id="UP000184248"/>
    </source>
</evidence>
<keyword evidence="2" id="KW-0349">Heme</keyword>
<keyword evidence="1" id="KW-0004">4Fe-4S</keyword>
<evidence type="ECO:0000256" key="2">
    <source>
        <dbReference type="ARBA" id="ARBA00022617"/>
    </source>
</evidence>
<accession>A0A1M6Y6M4</accession>
<feature type="domain" description="Nitrite/Sulfite reductase ferredoxin-like" evidence="7">
    <location>
        <begin position="20"/>
        <end position="83"/>
    </location>
</feature>
<evidence type="ECO:0000313" key="8">
    <source>
        <dbReference type="EMBL" id="SHL13906.1"/>
    </source>
</evidence>
<sequence>MAGRPIVPRVRGWCPGAWRPMATGDGLLVRVRPRLGRLTRAQMLALCDAAETWGSGLVELTRRGNLQLRGVSEAEWPALMACLVEWELVAADAEVERQPALLVTPDWQPGDVTHDAARRLQEWFEGRHGVPRDAWPRLPAKWGLAIDAGPAPVLTEASADLRLERAADGRLLVRADGRSLGTPVDSVEAAIELLRRLAHWFVENGGTGRMHRLTVPLPAWAPATMAPAGLSESTASLALGEHPRGRVVGLPFGRASASTLRAALAPENITGVRATPWRRLLIEGEGGNPDDAEAVPGLIHDERDPRLAMDACPGAPHCERASVATRELAQAIAERRGARDAERVHVSGCAKGCARGRSADICLTGRDGRFDLILGGCADDAPVATGLSEAEVLAALKKEKK</sequence>
<dbReference type="AlphaFoldDB" id="A0A1M6Y6M4"/>
<dbReference type="InterPro" id="IPR005117">
    <property type="entry name" value="NiRdtase/SiRdtase_haem-b_fer"/>
</dbReference>
<evidence type="ECO:0000256" key="5">
    <source>
        <dbReference type="ARBA" id="ARBA00023004"/>
    </source>
</evidence>
<organism evidence="8 9">
    <name type="scientific">Halomonas caseinilytica</name>
    <dbReference type="NCBI Taxonomy" id="438744"/>
    <lineage>
        <taxon>Bacteria</taxon>
        <taxon>Pseudomonadati</taxon>
        <taxon>Pseudomonadota</taxon>
        <taxon>Gammaproteobacteria</taxon>
        <taxon>Oceanospirillales</taxon>
        <taxon>Halomonadaceae</taxon>
        <taxon>Halomonas</taxon>
    </lineage>
</organism>
<keyword evidence="4" id="KW-0560">Oxidoreductase</keyword>
<dbReference type="Pfam" id="PF03460">
    <property type="entry name" value="NIR_SIR_ferr"/>
    <property type="match status" value="1"/>
</dbReference>
<keyword evidence="6" id="KW-0411">Iron-sulfur</keyword>
<dbReference type="EMBL" id="FRAL01000008">
    <property type="protein sequence ID" value="SHL13906.1"/>
    <property type="molecule type" value="Genomic_DNA"/>
</dbReference>
<evidence type="ECO:0000256" key="1">
    <source>
        <dbReference type="ARBA" id="ARBA00022485"/>
    </source>
</evidence>
<keyword evidence="5" id="KW-0408">Iron</keyword>
<evidence type="ECO:0000256" key="6">
    <source>
        <dbReference type="ARBA" id="ARBA00023014"/>
    </source>
</evidence>